<dbReference type="PANTHER" id="PTHR31170:SF17">
    <property type="match status" value="1"/>
</dbReference>
<reference evidence="6 7" key="1">
    <citation type="journal article" date="2020" name="bioRxiv">
        <title>Sequence and annotation of 42 cannabis genomes reveals extensive copy number variation in cannabinoid synthesis and pathogen resistance genes.</title>
        <authorList>
            <person name="Mckernan K.J."/>
            <person name="Helbert Y."/>
            <person name="Kane L.T."/>
            <person name="Ebling H."/>
            <person name="Zhang L."/>
            <person name="Liu B."/>
            <person name="Eaton Z."/>
            <person name="Mclaughlin S."/>
            <person name="Kingan S."/>
            <person name="Baybayan P."/>
            <person name="Concepcion G."/>
            <person name="Jordan M."/>
            <person name="Riva A."/>
            <person name="Barbazuk W."/>
            <person name="Harkins T."/>
        </authorList>
    </citation>
    <scope>NUCLEOTIDE SEQUENCE [LARGE SCALE GENOMIC DNA]</scope>
    <source>
        <strain evidence="7">cv. Jamaican Lion 4</strain>
        <tissue evidence="6">Leaf</tissue>
    </source>
</reference>
<dbReference type="PANTHER" id="PTHR31170">
    <property type="entry name" value="BNAC04G53230D PROTEIN"/>
    <property type="match status" value="1"/>
</dbReference>
<dbReference type="Proteomes" id="UP000583929">
    <property type="component" value="Unassembled WGS sequence"/>
</dbReference>
<feature type="transmembrane region" description="Helical" evidence="5">
    <location>
        <begin position="553"/>
        <end position="572"/>
    </location>
</feature>
<dbReference type="GO" id="GO:0022857">
    <property type="term" value="F:transmembrane transporter activity"/>
    <property type="evidence" value="ECO:0007669"/>
    <property type="project" value="InterPro"/>
</dbReference>
<comment type="subcellular location">
    <subcellularLocation>
        <location evidence="1">Membrane</location>
        <topology evidence="1">Multi-pass membrane protein</topology>
    </subcellularLocation>
</comment>
<dbReference type="Gene3D" id="1.20.1740.10">
    <property type="entry name" value="Amino acid/polyamine transporter I"/>
    <property type="match status" value="1"/>
</dbReference>
<feature type="transmembrane region" description="Helical" evidence="5">
    <location>
        <begin position="460"/>
        <end position="480"/>
    </location>
</feature>
<evidence type="ECO:0000256" key="5">
    <source>
        <dbReference type="SAM" id="Phobius"/>
    </source>
</evidence>
<evidence type="ECO:0000256" key="1">
    <source>
        <dbReference type="ARBA" id="ARBA00004141"/>
    </source>
</evidence>
<dbReference type="Pfam" id="PF13520">
    <property type="entry name" value="AA_permease_2"/>
    <property type="match status" value="1"/>
</dbReference>
<accession>A0A7J6I1H6</accession>
<dbReference type="EMBL" id="JAATIQ010000012">
    <property type="protein sequence ID" value="KAF4401422.1"/>
    <property type="molecule type" value="Genomic_DNA"/>
</dbReference>
<keyword evidence="4 5" id="KW-0472">Membrane</keyword>
<keyword evidence="7" id="KW-1185">Reference proteome</keyword>
<comment type="caution">
    <text evidence="6">The sequence shown here is derived from an EMBL/GenBank/DDBJ whole genome shotgun (WGS) entry which is preliminary data.</text>
</comment>
<evidence type="ECO:0000256" key="3">
    <source>
        <dbReference type="ARBA" id="ARBA00022989"/>
    </source>
</evidence>
<feature type="transmembrane region" description="Helical" evidence="5">
    <location>
        <begin position="501"/>
        <end position="522"/>
    </location>
</feature>
<sequence length="721" mass="81848">MGRDWVPGFLVPIRGLSSYATKRNCMSVLMENTKFVQASSNSNQNQTSPLTCLRRELRSLPPLGLYRSIYRVPKRLSNVNEKAYTPQVVSIGPIHHGKKSLKPMEVQKKRYLRNYLEHTHQDMNYYVNIIKLNEEKLSNYYADPIEFSSDEFVKIVLVDATFIIEALLIKAGFIDINNNVEDCIFRQPWMLQDIKPDLLLLENQLPFFILEELFFPVRMFFSQQNISITKLAHNFFNNVVLHLEEQWNDSDQRFSHVEHFVDLFTKLSTYPVKPNCYDHKMRMETLYLPSATNLRQVGVKFKVRTTNLLDIQFCYDKGILEIPKLNIYDSTEIVIRNFVAFEQCHSFRNNYYITNYIVFLDYLINTPEDVELLVKYGIIANYLGDNNQVATMINKLGKGVSYSEDGFYFAEIFEQLCDYSKIPSHGRKANLKQNYFHSPWAAVFTITGQEAHDHAGPAIVLSYAISGISAMLSVFCYTEFAVEIPIAGGSFSYLRIELGDFIAFIAAGNLILEAIIGTAAVGRSWSSYFASLLTNDTDYLRIRVNFLPKGFDLWDPVAFLVIVLTNAIALSGTKRTSVLNWIDCILSLMVIVFIIVMGIVCGDVSNLNSYFPIGEKGIFEAAAIVYMSYVGFDMVAPMAEETKQPSRDISIGLVGSMSMITVIYLVGNDLCPHLLCTCSGGLLFTSVSPSKIIHGNGVSNKEFDHVVKLVPIVVYWFSGCH</sequence>
<feature type="transmembrane region" description="Helical" evidence="5">
    <location>
        <begin position="584"/>
        <end position="605"/>
    </location>
</feature>
<feature type="transmembrane region" description="Helical" evidence="5">
    <location>
        <begin position="648"/>
        <end position="667"/>
    </location>
</feature>
<name>A0A7J6I1H6_CANSA</name>
<evidence type="ECO:0000313" key="6">
    <source>
        <dbReference type="EMBL" id="KAF4401422.1"/>
    </source>
</evidence>
<keyword evidence="2 5" id="KW-0812">Transmembrane</keyword>
<protein>
    <submittedName>
        <fullName evidence="6">Uncharacterized protein</fullName>
    </submittedName>
</protein>
<gene>
    <name evidence="6" type="ORF">G4B88_001616</name>
</gene>
<keyword evidence="3 5" id="KW-1133">Transmembrane helix</keyword>
<evidence type="ECO:0000313" key="7">
    <source>
        <dbReference type="Proteomes" id="UP000583929"/>
    </source>
</evidence>
<dbReference type="InterPro" id="IPR002293">
    <property type="entry name" value="AA/rel_permease1"/>
</dbReference>
<dbReference type="AlphaFoldDB" id="A0A7J6I1H6"/>
<dbReference type="GO" id="GO:0016020">
    <property type="term" value="C:membrane"/>
    <property type="evidence" value="ECO:0007669"/>
    <property type="project" value="UniProtKB-SubCell"/>
</dbReference>
<evidence type="ECO:0000256" key="4">
    <source>
        <dbReference type="ARBA" id="ARBA00023136"/>
    </source>
</evidence>
<proteinExistence type="predicted"/>
<dbReference type="Pfam" id="PF03140">
    <property type="entry name" value="DUF247"/>
    <property type="match status" value="1"/>
</dbReference>
<feature type="transmembrane region" description="Helical" evidence="5">
    <location>
        <begin position="617"/>
        <end position="636"/>
    </location>
</feature>
<evidence type="ECO:0000256" key="2">
    <source>
        <dbReference type="ARBA" id="ARBA00022692"/>
    </source>
</evidence>
<dbReference type="InterPro" id="IPR004158">
    <property type="entry name" value="DUF247_pln"/>
</dbReference>
<organism evidence="6 7">
    <name type="scientific">Cannabis sativa</name>
    <name type="common">Hemp</name>
    <name type="synonym">Marijuana</name>
    <dbReference type="NCBI Taxonomy" id="3483"/>
    <lineage>
        <taxon>Eukaryota</taxon>
        <taxon>Viridiplantae</taxon>
        <taxon>Streptophyta</taxon>
        <taxon>Embryophyta</taxon>
        <taxon>Tracheophyta</taxon>
        <taxon>Spermatophyta</taxon>
        <taxon>Magnoliopsida</taxon>
        <taxon>eudicotyledons</taxon>
        <taxon>Gunneridae</taxon>
        <taxon>Pentapetalae</taxon>
        <taxon>rosids</taxon>
        <taxon>fabids</taxon>
        <taxon>Rosales</taxon>
        <taxon>Cannabaceae</taxon>
        <taxon>Cannabis</taxon>
    </lineage>
</organism>